<feature type="region of interest" description="Disordered" evidence="1">
    <location>
        <begin position="101"/>
        <end position="147"/>
    </location>
</feature>
<feature type="compositionally biased region" description="Polar residues" evidence="1">
    <location>
        <begin position="136"/>
        <end position="147"/>
    </location>
</feature>
<dbReference type="EMBL" id="SWLE01000016">
    <property type="protein sequence ID" value="TNM91107.1"/>
    <property type="molecule type" value="Genomic_DNA"/>
</dbReference>
<keyword evidence="3" id="KW-1185">Reference proteome</keyword>
<dbReference type="Proteomes" id="UP000516260">
    <property type="component" value="Chromosome 3"/>
</dbReference>
<accession>A0A4Z2BH86</accession>
<sequence>MFPARRTPTEPLAGHGAPFLGYARVELPLPLRPITIHPPTFSPPYNIRALKNTLLDTHEPPVSFPGPGETHTFVRKPCFFCPRLRLLATASSAERIAAASARFLSPSHEEERTDADVNTGNHTNTDEPEKKPRKQSGGNEATCTERS</sequence>
<dbReference type="AlphaFoldDB" id="A0A4Z2BH86"/>
<evidence type="ECO:0000313" key="2">
    <source>
        <dbReference type="EMBL" id="TNM91107.1"/>
    </source>
</evidence>
<name>A0A4Z2BH86_9TELE</name>
<proteinExistence type="predicted"/>
<evidence type="ECO:0000313" key="3">
    <source>
        <dbReference type="Proteomes" id="UP000516260"/>
    </source>
</evidence>
<evidence type="ECO:0000256" key="1">
    <source>
        <dbReference type="SAM" id="MobiDB-lite"/>
    </source>
</evidence>
<comment type="caution">
    <text evidence="2">The sequence shown here is derived from an EMBL/GenBank/DDBJ whole genome shotgun (WGS) entry which is preliminary data.</text>
</comment>
<organism evidence="2 3">
    <name type="scientific">Takifugu bimaculatus</name>
    <dbReference type="NCBI Taxonomy" id="433685"/>
    <lineage>
        <taxon>Eukaryota</taxon>
        <taxon>Metazoa</taxon>
        <taxon>Chordata</taxon>
        <taxon>Craniata</taxon>
        <taxon>Vertebrata</taxon>
        <taxon>Euteleostomi</taxon>
        <taxon>Actinopterygii</taxon>
        <taxon>Neopterygii</taxon>
        <taxon>Teleostei</taxon>
        <taxon>Neoteleostei</taxon>
        <taxon>Acanthomorphata</taxon>
        <taxon>Eupercaria</taxon>
        <taxon>Tetraodontiformes</taxon>
        <taxon>Tetradontoidea</taxon>
        <taxon>Tetraodontidae</taxon>
        <taxon>Takifugu</taxon>
    </lineage>
</organism>
<reference evidence="2 3" key="1">
    <citation type="submission" date="2019-04" db="EMBL/GenBank/DDBJ databases">
        <title>The sequence and de novo assembly of Takifugu bimaculatus genome using PacBio and Hi-C technologies.</title>
        <authorList>
            <person name="Xu P."/>
            <person name="Liu B."/>
            <person name="Zhou Z."/>
        </authorList>
    </citation>
    <scope>NUCLEOTIDE SEQUENCE [LARGE SCALE GENOMIC DNA]</scope>
    <source>
        <strain evidence="2">TB-2018</strain>
        <tissue evidence="2">Muscle</tissue>
    </source>
</reference>
<gene>
    <name evidence="2" type="ORF">fugu_003396</name>
</gene>
<protein>
    <submittedName>
        <fullName evidence="2">Uncharacterized protein</fullName>
    </submittedName>
</protein>